<dbReference type="GO" id="GO:0042545">
    <property type="term" value="P:cell wall modification"/>
    <property type="evidence" value="ECO:0007669"/>
    <property type="project" value="InterPro"/>
</dbReference>
<evidence type="ECO:0000313" key="6">
    <source>
        <dbReference type="Proteomes" id="UP001428341"/>
    </source>
</evidence>
<keyword evidence="3" id="KW-0063">Aspartyl esterase</keyword>
<dbReference type="InterPro" id="IPR012334">
    <property type="entry name" value="Pectin_lyas_fold"/>
</dbReference>
<feature type="domain" description="Pectinesterase catalytic" evidence="4">
    <location>
        <begin position="184"/>
        <end position="224"/>
    </location>
</feature>
<evidence type="ECO:0000256" key="1">
    <source>
        <dbReference type="ARBA" id="ARBA00005184"/>
    </source>
</evidence>
<dbReference type="GO" id="GO:0030599">
    <property type="term" value="F:pectinesterase activity"/>
    <property type="evidence" value="ECO:0007669"/>
    <property type="project" value="InterPro"/>
</dbReference>
<dbReference type="PANTHER" id="PTHR31707">
    <property type="entry name" value="PECTINESTERASE"/>
    <property type="match status" value="1"/>
</dbReference>
<keyword evidence="6" id="KW-1185">Reference proteome</keyword>
<dbReference type="Proteomes" id="UP001428341">
    <property type="component" value="Unassembled WGS sequence"/>
</dbReference>
<dbReference type="InterPro" id="IPR011050">
    <property type="entry name" value="Pectin_lyase_fold/virulence"/>
</dbReference>
<comment type="pathway">
    <text evidence="1">Glycan metabolism; pectin degradation; 2-dehydro-3-deoxy-D-gluconate from pectin: step 1/5.</text>
</comment>
<evidence type="ECO:0000256" key="2">
    <source>
        <dbReference type="ARBA" id="ARBA00022801"/>
    </source>
</evidence>
<dbReference type="Gene3D" id="2.160.20.10">
    <property type="entry name" value="Single-stranded right-handed beta-helix, Pectin lyase-like"/>
    <property type="match status" value="1"/>
</dbReference>
<dbReference type="InterPro" id="IPR000070">
    <property type="entry name" value="Pectinesterase_cat"/>
</dbReference>
<organism evidence="5 6">
    <name type="scientific">Citrus x changshan-huyou</name>
    <dbReference type="NCBI Taxonomy" id="2935761"/>
    <lineage>
        <taxon>Eukaryota</taxon>
        <taxon>Viridiplantae</taxon>
        <taxon>Streptophyta</taxon>
        <taxon>Embryophyta</taxon>
        <taxon>Tracheophyta</taxon>
        <taxon>Spermatophyta</taxon>
        <taxon>Magnoliopsida</taxon>
        <taxon>eudicotyledons</taxon>
        <taxon>Gunneridae</taxon>
        <taxon>Pentapetalae</taxon>
        <taxon>rosids</taxon>
        <taxon>malvids</taxon>
        <taxon>Sapindales</taxon>
        <taxon>Rutaceae</taxon>
        <taxon>Aurantioideae</taxon>
        <taxon>Citrus</taxon>
    </lineage>
</organism>
<proteinExistence type="predicted"/>
<accession>A0AAP0QH42</accession>
<sequence>MTELKRLKLRKNNWNSDTYEFDEVFTEFVSQKRVYEVVAKPVMEREDGKLLLVNEVQADVVVVADGIGNFTKIMDVVLAAEDYSTKRFVIYIKRDLFASLVWNVAGYVAGIRVLLEDGGLLGMGWSVAECLHWSVAECLHWSVGVWLLDSGKGRGGGGKSSGQFPYWFKREDQKLLLVNEVQADVVVVADGTRNFTKIMDAVLAAEDYSMKRFVIYIKRGVYKDLFASLVWNVAGYVAGIRVLLEDGGLLGIGWSVAECLHWSVGVWLLEYSHWKRALLLEVKLKVLLLEYFH</sequence>
<dbReference type="AlphaFoldDB" id="A0AAP0QH42"/>
<reference evidence="5 6" key="1">
    <citation type="submission" date="2024-05" db="EMBL/GenBank/DDBJ databases">
        <title>Haplotype-resolved chromosome-level genome assembly of Huyou (Citrus changshanensis).</title>
        <authorList>
            <person name="Miao C."/>
            <person name="Chen W."/>
            <person name="Wu Y."/>
            <person name="Wang L."/>
            <person name="Zhao S."/>
            <person name="Grierson D."/>
            <person name="Xu C."/>
            <person name="Chen K."/>
        </authorList>
    </citation>
    <scope>NUCLEOTIDE SEQUENCE [LARGE SCALE GENOMIC DNA]</scope>
    <source>
        <strain evidence="5">01-14</strain>
        <tissue evidence="5">Leaf</tissue>
    </source>
</reference>
<dbReference type="EMBL" id="JBCGBO010000006">
    <property type="protein sequence ID" value="KAK9192990.1"/>
    <property type="molecule type" value="Genomic_DNA"/>
</dbReference>
<gene>
    <name evidence="5" type="ORF">WN944_003686</name>
</gene>
<evidence type="ECO:0000256" key="3">
    <source>
        <dbReference type="ARBA" id="ARBA00023085"/>
    </source>
</evidence>
<evidence type="ECO:0000259" key="4">
    <source>
        <dbReference type="Pfam" id="PF01095"/>
    </source>
</evidence>
<comment type="caution">
    <text evidence="5">The sequence shown here is derived from an EMBL/GenBank/DDBJ whole genome shotgun (WGS) entry which is preliminary data.</text>
</comment>
<dbReference type="Pfam" id="PF01095">
    <property type="entry name" value="Pectinesterase"/>
    <property type="match status" value="1"/>
</dbReference>
<evidence type="ECO:0000313" key="5">
    <source>
        <dbReference type="EMBL" id="KAK9192990.1"/>
    </source>
</evidence>
<dbReference type="SUPFAM" id="SSF51126">
    <property type="entry name" value="Pectin lyase-like"/>
    <property type="match status" value="1"/>
</dbReference>
<name>A0AAP0QH42_9ROSI</name>
<protein>
    <recommendedName>
        <fullName evidence="4">Pectinesterase catalytic domain-containing protein</fullName>
    </recommendedName>
</protein>
<keyword evidence="2" id="KW-0378">Hydrolase</keyword>